<dbReference type="InterPro" id="IPR035093">
    <property type="entry name" value="RelE/ParE_toxin_dom_sf"/>
</dbReference>
<dbReference type="EMBL" id="BIXY01000120">
    <property type="protein sequence ID" value="GCF11538.1"/>
    <property type="molecule type" value="Genomic_DNA"/>
</dbReference>
<dbReference type="Proteomes" id="UP000322530">
    <property type="component" value="Unassembled WGS sequence"/>
</dbReference>
<organism evidence="1 2">
    <name type="scientific">Dictyobacter arantiisoli</name>
    <dbReference type="NCBI Taxonomy" id="2014874"/>
    <lineage>
        <taxon>Bacteria</taxon>
        <taxon>Bacillati</taxon>
        <taxon>Chloroflexota</taxon>
        <taxon>Ktedonobacteria</taxon>
        <taxon>Ktedonobacterales</taxon>
        <taxon>Dictyobacteraceae</taxon>
        <taxon>Dictyobacter</taxon>
    </lineage>
</organism>
<gene>
    <name evidence="1" type="ORF">KDI_51020</name>
</gene>
<accession>A0A5A5TJX1</accession>
<evidence type="ECO:0000313" key="2">
    <source>
        <dbReference type="Proteomes" id="UP000322530"/>
    </source>
</evidence>
<evidence type="ECO:0000313" key="1">
    <source>
        <dbReference type="EMBL" id="GCF11538.1"/>
    </source>
</evidence>
<dbReference type="AlphaFoldDB" id="A0A5A5TJX1"/>
<sequence length="114" mass="13773">MNLMIPCTQRFVEALDGFNKPERMIVYRKIRLFMDHPTSPSLKVHRYVALENVWEFYVDRRMRVLFERLDGQPHFCDVGFHSVLEKACRYQCTYYTHMLCLGDDLSKCYPKRKE</sequence>
<name>A0A5A5TJX1_9CHLR</name>
<proteinExistence type="predicted"/>
<protein>
    <submittedName>
        <fullName evidence="1">Uncharacterized protein</fullName>
    </submittedName>
</protein>
<reference evidence="1 2" key="1">
    <citation type="submission" date="2019-01" db="EMBL/GenBank/DDBJ databases">
        <title>Draft genome sequence of Dictyobacter sp. Uno17.</title>
        <authorList>
            <person name="Wang C.M."/>
            <person name="Zheng Y."/>
            <person name="Sakai Y."/>
            <person name="Abe K."/>
            <person name="Yokota A."/>
            <person name="Yabe S."/>
        </authorList>
    </citation>
    <scope>NUCLEOTIDE SEQUENCE [LARGE SCALE GENOMIC DNA]</scope>
    <source>
        <strain evidence="1 2">Uno17</strain>
    </source>
</reference>
<comment type="caution">
    <text evidence="1">The sequence shown here is derived from an EMBL/GenBank/DDBJ whole genome shotgun (WGS) entry which is preliminary data.</text>
</comment>
<keyword evidence="2" id="KW-1185">Reference proteome</keyword>
<dbReference type="SUPFAM" id="SSF143011">
    <property type="entry name" value="RelE-like"/>
    <property type="match status" value="1"/>
</dbReference>